<evidence type="ECO:0000256" key="1">
    <source>
        <dbReference type="SAM" id="Phobius"/>
    </source>
</evidence>
<feature type="transmembrane region" description="Helical" evidence="1">
    <location>
        <begin position="118"/>
        <end position="145"/>
    </location>
</feature>
<dbReference type="WBParaSite" id="Csp11.Scaffold513.g2601.t1">
    <property type="protein sequence ID" value="Csp11.Scaffold513.g2601.t1"/>
    <property type="gene ID" value="Csp11.Scaffold513.g2601"/>
</dbReference>
<keyword evidence="1" id="KW-0472">Membrane</keyword>
<dbReference type="eggNOG" id="ENOG502TJHH">
    <property type="taxonomic scope" value="Eukaryota"/>
</dbReference>
<dbReference type="AlphaFoldDB" id="A0A1I7T5I7"/>
<keyword evidence="2" id="KW-1185">Reference proteome</keyword>
<dbReference type="Pfam" id="PF10326">
    <property type="entry name" value="7TM_GPCR_Str"/>
    <property type="match status" value="1"/>
</dbReference>
<keyword evidence="1" id="KW-1133">Transmembrane helix</keyword>
<accession>A0A1I7T5I7</accession>
<dbReference type="GO" id="GO:0042048">
    <property type="term" value="P:olfactory behavior"/>
    <property type="evidence" value="ECO:0007669"/>
    <property type="project" value="TreeGrafter"/>
</dbReference>
<dbReference type="Proteomes" id="UP000095282">
    <property type="component" value="Unplaced"/>
</dbReference>
<sequence length="259" mass="29144">MHLHRSGWIIYADSCIKAYPKVSKFLVSLYCASFGLCVSLLASHFVYRFLAICRPSDLRLLDGWNLLKIYICPVIFFTIWFLIGWIPCAPSGLRSEYMRASLNETYNEDTYQLGYIGMLYYACLGCCGIMQTCILTMVICGWKTYKKMQSVGATMSLKTKELNNQLFKALTLQTLVPMLTMFTPVGLLLILPMFSVSVGTLSNAPSMNAAIYPALDAIIAIFMIRDFREAVVCKRGRKVTFSTTTSGAQYSVSNENWNS</sequence>
<feature type="transmembrane region" description="Helical" evidence="1">
    <location>
        <begin position="67"/>
        <end position="86"/>
    </location>
</feature>
<feature type="transmembrane region" description="Helical" evidence="1">
    <location>
        <begin position="210"/>
        <end position="227"/>
    </location>
</feature>
<dbReference type="InterPro" id="IPR019428">
    <property type="entry name" value="7TM_GPCR_serpentine_rcpt_Str"/>
</dbReference>
<feature type="transmembrane region" description="Helical" evidence="1">
    <location>
        <begin position="166"/>
        <end position="190"/>
    </location>
</feature>
<protein>
    <submittedName>
        <fullName evidence="3">Seven TM Receptor</fullName>
    </submittedName>
</protein>
<evidence type="ECO:0000313" key="3">
    <source>
        <dbReference type="WBParaSite" id="Csp11.Scaffold513.g2601.t1"/>
    </source>
</evidence>
<feature type="transmembrane region" description="Helical" evidence="1">
    <location>
        <begin position="27"/>
        <end position="47"/>
    </location>
</feature>
<proteinExistence type="predicted"/>
<dbReference type="Gene3D" id="1.20.1070.10">
    <property type="entry name" value="Rhodopsin 7-helix transmembrane proteins"/>
    <property type="match status" value="1"/>
</dbReference>
<dbReference type="GO" id="GO:0038022">
    <property type="term" value="F:G protein-coupled olfactory receptor activity"/>
    <property type="evidence" value="ECO:0007669"/>
    <property type="project" value="TreeGrafter"/>
</dbReference>
<organism evidence="2 3">
    <name type="scientific">Caenorhabditis tropicalis</name>
    <dbReference type="NCBI Taxonomy" id="1561998"/>
    <lineage>
        <taxon>Eukaryota</taxon>
        <taxon>Metazoa</taxon>
        <taxon>Ecdysozoa</taxon>
        <taxon>Nematoda</taxon>
        <taxon>Chromadorea</taxon>
        <taxon>Rhabditida</taxon>
        <taxon>Rhabditina</taxon>
        <taxon>Rhabditomorpha</taxon>
        <taxon>Rhabditoidea</taxon>
        <taxon>Rhabditidae</taxon>
        <taxon>Peloderinae</taxon>
        <taxon>Caenorhabditis</taxon>
    </lineage>
</organism>
<dbReference type="SUPFAM" id="SSF81321">
    <property type="entry name" value="Family A G protein-coupled receptor-like"/>
    <property type="match status" value="1"/>
</dbReference>
<dbReference type="GO" id="GO:0005886">
    <property type="term" value="C:plasma membrane"/>
    <property type="evidence" value="ECO:0007669"/>
    <property type="project" value="TreeGrafter"/>
</dbReference>
<name>A0A1I7T5I7_9PELO</name>
<dbReference type="PANTHER" id="PTHR22943:SF242">
    <property type="entry name" value="SEVEN TM RECEPTOR"/>
    <property type="match status" value="1"/>
</dbReference>
<reference evidence="3" key="1">
    <citation type="submission" date="2016-11" db="UniProtKB">
        <authorList>
            <consortium name="WormBaseParasite"/>
        </authorList>
    </citation>
    <scope>IDENTIFICATION</scope>
</reference>
<keyword evidence="1" id="KW-0812">Transmembrane</keyword>
<dbReference type="PANTHER" id="PTHR22943">
    <property type="entry name" value="7-TRANSMEMBRANE DOMAIN RECEPTOR C.ELEGANS"/>
    <property type="match status" value="1"/>
</dbReference>
<evidence type="ECO:0000313" key="2">
    <source>
        <dbReference type="Proteomes" id="UP000095282"/>
    </source>
</evidence>